<accession>A0A845M2J5</accession>
<keyword evidence="2" id="KW-1185">Reference proteome</keyword>
<dbReference type="EMBL" id="WTUX01000019">
    <property type="protein sequence ID" value="MZR14570.1"/>
    <property type="molecule type" value="Genomic_DNA"/>
</dbReference>
<evidence type="ECO:0000313" key="1">
    <source>
        <dbReference type="EMBL" id="MZR14570.1"/>
    </source>
</evidence>
<comment type="caution">
    <text evidence="1">The sequence shown here is derived from an EMBL/GenBank/DDBJ whole genome shotgun (WGS) entry which is preliminary data.</text>
</comment>
<dbReference type="Proteomes" id="UP000467322">
    <property type="component" value="Unassembled WGS sequence"/>
</dbReference>
<dbReference type="RefSeq" id="WP_161352681.1">
    <property type="nucleotide sequence ID" value="NZ_WTUX01000019.1"/>
</dbReference>
<name>A0A845M2J5_9RHOB</name>
<gene>
    <name evidence="1" type="ORF">GQE99_16240</name>
</gene>
<sequence>MSADFVTHSDLSSSLHEAHTRAFKLQRLLASTRFPASMSPLIAVRIGRVISVLSRQSYMTDEGLAEVEGLSNDLQVSVEAETHYGFVCDDCHTDGGVVTSHLTAAGEVLAHAKREVDRFIAAATDARAWQRAEGW</sequence>
<organism evidence="1 2">
    <name type="scientific">Maritimibacter harenae</name>
    <dbReference type="NCBI Taxonomy" id="2606218"/>
    <lineage>
        <taxon>Bacteria</taxon>
        <taxon>Pseudomonadati</taxon>
        <taxon>Pseudomonadota</taxon>
        <taxon>Alphaproteobacteria</taxon>
        <taxon>Rhodobacterales</taxon>
        <taxon>Roseobacteraceae</taxon>
        <taxon>Maritimibacter</taxon>
    </lineage>
</organism>
<reference evidence="1 2" key="1">
    <citation type="submission" date="2019-12" db="EMBL/GenBank/DDBJ databases">
        <title>Maritimibacter sp. nov. sp. isolated from sea sand.</title>
        <authorList>
            <person name="Kim J."/>
            <person name="Jeong S.E."/>
            <person name="Jung H.S."/>
            <person name="Jeon C.O."/>
        </authorList>
    </citation>
    <scope>NUCLEOTIDE SEQUENCE [LARGE SCALE GENOMIC DNA]</scope>
    <source>
        <strain evidence="1 2">DP07</strain>
    </source>
</reference>
<dbReference type="AlphaFoldDB" id="A0A845M2J5"/>
<evidence type="ECO:0000313" key="2">
    <source>
        <dbReference type="Proteomes" id="UP000467322"/>
    </source>
</evidence>
<proteinExistence type="predicted"/>
<protein>
    <submittedName>
        <fullName evidence="1">Uncharacterized protein</fullName>
    </submittedName>
</protein>